<feature type="transmembrane region" description="Helical" evidence="6">
    <location>
        <begin position="142"/>
        <end position="161"/>
    </location>
</feature>
<evidence type="ECO:0000313" key="9">
    <source>
        <dbReference type="Proteomes" id="UP000664859"/>
    </source>
</evidence>
<keyword evidence="9" id="KW-1185">Reference proteome</keyword>
<dbReference type="InterPro" id="IPR001958">
    <property type="entry name" value="Tet-R_TetA/multi-R_MdtG-like"/>
</dbReference>
<evidence type="ECO:0000256" key="5">
    <source>
        <dbReference type="SAM" id="MobiDB-lite"/>
    </source>
</evidence>
<evidence type="ECO:0000256" key="2">
    <source>
        <dbReference type="ARBA" id="ARBA00022692"/>
    </source>
</evidence>
<dbReference type="EMBL" id="JAFCMP010000552">
    <property type="protein sequence ID" value="KAG5175260.1"/>
    <property type="molecule type" value="Genomic_DNA"/>
</dbReference>
<evidence type="ECO:0000256" key="4">
    <source>
        <dbReference type="ARBA" id="ARBA00023136"/>
    </source>
</evidence>
<keyword evidence="4 6" id="KW-0472">Membrane</keyword>
<dbReference type="PRINTS" id="PR01035">
    <property type="entry name" value="TCRTETA"/>
</dbReference>
<comment type="caution">
    <text evidence="8">The sequence shown here is derived from an EMBL/GenBank/DDBJ whole genome shotgun (WGS) entry which is preliminary data.</text>
</comment>
<dbReference type="GO" id="GO:0016020">
    <property type="term" value="C:membrane"/>
    <property type="evidence" value="ECO:0007669"/>
    <property type="project" value="UniProtKB-SubCell"/>
</dbReference>
<gene>
    <name evidence="8" type="ORF">JKP88DRAFT_351605</name>
</gene>
<evidence type="ECO:0000256" key="1">
    <source>
        <dbReference type="ARBA" id="ARBA00004141"/>
    </source>
</evidence>
<dbReference type="PANTHER" id="PTHR24002">
    <property type="entry name" value="SOLUTE CARRIER FAMILY 22 MEMBER 18"/>
    <property type="match status" value="1"/>
</dbReference>
<dbReference type="SUPFAM" id="SSF103473">
    <property type="entry name" value="MFS general substrate transporter"/>
    <property type="match status" value="1"/>
</dbReference>
<dbReference type="InterPro" id="IPR011701">
    <property type="entry name" value="MFS"/>
</dbReference>
<comment type="subcellular location">
    <subcellularLocation>
        <location evidence="1">Membrane</location>
        <topology evidence="1">Multi-pass membrane protein</topology>
    </subcellularLocation>
</comment>
<sequence length="463" mass="47599">MKGATWDDLLWKIKILVTIDFLAVAILVPLLSSYFRELNISTEKYGLMSSAYSLSQLVGGLLLGALSDHVVSRRTILLVSFLGSAVSYWLVGVSHSFALLLLSRVVVGLVKQTMTVCTAMLAEHMHGSEEKGGNRAQQMGRLSACATGAFVVGPIVGSFLYRRHKLLPPLASAALFLLNCALVLALLPPPRRHGAKAPPPPVKENGGGGGKRVTLRQRAFALARDLRSSCSLRPCFTVVAAKLANSFLAFAMDRSLVVESYALGYLRSYSTLVMLGAQVYLVGRLARSTSESTLAACAMAAIAAAAALEAAPIGLHAYLALALPLRLAAQGLLSTCLQTLFTRRMPRADLGAALGAMGVLQSASGVLAPLYGGALLRGAGARGRAAAAGAHYLAFAALWVAAEAWAGCSDGSGDGGGGDAPEQGGGNGGARSAATAASVDGVVVAVNGGGVGRGGAGDRVKVE</sequence>
<keyword evidence="2 6" id="KW-0812">Transmembrane</keyword>
<dbReference type="PANTHER" id="PTHR24002:SF3">
    <property type="entry name" value="SOLUTE CARRIER FAMILY 22 MEMBER 18"/>
    <property type="match status" value="1"/>
</dbReference>
<dbReference type="GO" id="GO:0005635">
    <property type="term" value="C:nuclear envelope"/>
    <property type="evidence" value="ECO:0007669"/>
    <property type="project" value="TreeGrafter"/>
</dbReference>
<reference evidence="8" key="1">
    <citation type="submission" date="2021-02" db="EMBL/GenBank/DDBJ databases">
        <title>First Annotated Genome of the Yellow-green Alga Tribonema minus.</title>
        <authorList>
            <person name="Mahan K.M."/>
        </authorList>
    </citation>
    <scope>NUCLEOTIDE SEQUENCE</scope>
    <source>
        <strain evidence="8">UTEX B ZZ1240</strain>
    </source>
</reference>
<feature type="compositionally biased region" description="Gly residues" evidence="5">
    <location>
        <begin position="413"/>
        <end position="429"/>
    </location>
</feature>
<dbReference type="PROSITE" id="PS50850">
    <property type="entry name" value="MFS"/>
    <property type="match status" value="1"/>
</dbReference>
<dbReference type="GO" id="GO:0022857">
    <property type="term" value="F:transmembrane transporter activity"/>
    <property type="evidence" value="ECO:0007669"/>
    <property type="project" value="InterPro"/>
</dbReference>
<protein>
    <submittedName>
        <fullName evidence="8">Major facilitator superfamily domain-containing protein</fullName>
    </submittedName>
</protein>
<proteinExistence type="predicted"/>
<feature type="transmembrane region" description="Helical" evidence="6">
    <location>
        <begin position="167"/>
        <end position="187"/>
    </location>
</feature>
<feature type="transmembrane region" description="Helical" evidence="6">
    <location>
        <begin position="47"/>
        <end position="66"/>
    </location>
</feature>
<evidence type="ECO:0000256" key="3">
    <source>
        <dbReference type="ARBA" id="ARBA00022989"/>
    </source>
</evidence>
<name>A0A835YHH1_9STRA</name>
<feature type="domain" description="Major facilitator superfamily (MFS) profile" evidence="7">
    <location>
        <begin position="9"/>
        <end position="406"/>
    </location>
</feature>
<dbReference type="Proteomes" id="UP000664859">
    <property type="component" value="Unassembled WGS sequence"/>
</dbReference>
<feature type="transmembrane region" description="Helical" evidence="6">
    <location>
        <begin position="15"/>
        <end position="35"/>
    </location>
</feature>
<dbReference type="InterPro" id="IPR020846">
    <property type="entry name" value="MFS_dom"/>
</dbReference>
<dbReference type="AlphaFoldDB" id="A0A835YHH1"/>
<dbReference type="OrthoDB" id="10262656at2759"/>
<dbReference type="Pfam" id="PF07690">
    <property type="entry name" value="MFS_1"/>
    <property type="match status" value="1"/>
</dbReference>
<keyword evidence="3 6" id="KW-1133">Transmembrane helix</keyword>
<feature type="region of interest" description="Disordered" evidence="5">
    <location>
        <begin position="413"/>
        <end position="432"/>
    </location>
</feature>
<organism evidence="8 9">
    <name type="scientific">Tribonema minus</name>
    <dbReference type="NCBI Taxonomy" id="303371"/>
    <lineage>
        <taxon>Eukaryota</taxon>
        <taxon>Sar</taxon>
        <taxon>Stramenopiles</taxon>
        <taxon>Ochrophyta</taxon>
        <taxon>PX clade</taxon>
        <taxon>Xanthophyceae</taxon>
        <taxon>Tribonematales</taxon>
        <taxon>Tribonemataceae</taxon>
        <taxon>Tribonema</taxon>
    </lineage>
</organism>
<dbReference type="InterPro" id="IPR036259">
    <property type="entry name" value="MFS_trans_sf"/>
</dbReference>
<evidence type="ECO:0000259" key="7">
    <source>
        <dbReference type="PROSITE" id="PS50850"/>
    </source>
</evidence>
<feature type="transmembrane region" description="Helical" evidence="6">
    <location>
        <begin position="75"/>
        <end position="91"/>
    </location>
</feature>
<accession>A0A835YHH1</accession>
<dbReference type="Gene3D" id="1.20.1250.20">
    <property type="entry name" value="MFS general substrate transporter like domains"/>
    <property type="match status" value="1"/>
</dbReference>
<evidence type="ECO:0000256" key="6">
    <source>
        <dbReference type="SAM" id="Phobius"/>
    </source>
</evidence>
<evidence type="ECO:0000313" key="8">
    <source>
        <dbReference type="EMBL" id="KAG5175260.1"/>
    </source>
</evidence>